<name>A0A4S8RUH6_9FLAO</name>
<sequence>MKLHLEQIPREETLSKKEFIRKYFKPQKPVVIERFIEDWPAYSKWNLEYMKEVAGDKTVPLYDDRPVKHDEGFNEPHAKMKMRDYVDLLKKGPTKYRIFLWNVLKEVPQLQKDFTYPDFGLRLMKGLPMLFFGGSNSHTFMHYDIDLANIFHFHFEGKKQCILYSQSETKFLYKIPHSLITREDIDFADPDMEKWPALQHAKGHIAQLEHGNVLYIPEGYWHHMKYVTPGFSMSLRAIARKPKNFSKAVYNIFFMRHFDNLMRRLKGQKWIDWKNEEAVVRTEKILTENRMG</sequence>
<dbReference type="SUPFAM" id="SSF51197">
    <property type="entry name" value="Clavaminate synthase-like"/>
    <property type="match status" value="1"/>
</dbReference>
<dbReference type="InterPro" id="IPR041667">
    <property type="entry name" value="Cupin_8"/>
</dbReference>
<proteinExistence type="predicted"/>
<reference evidence="2 3" key="1">
    <citation type="submission" date="2019-03" db="EMBL/GenBank/DDBJ databases">
        <title>Muricauda SCR12 sp.nov, a marine bacterium isolated from Pacific Ocean:the Okinawa trough.</title>
        <authorList>
            <person name="Liu L."/>
        </authorList>
    </citation>
    <scope>NUCLEOTIDE SEQUENCE [LARGE SCALE GENOMIC DNA]</scope>
    <source>
        <strain evidence="2 3">SCR12</strain>
    </source>
</reference>
<dbReference type="OrthoDB" id="2942327at2"/>
<protein>
    <submittedName>
        <fullName evidence="2">Cupin-like domain-containing protein</fullName>
    </submittedName>
</protein>
<keyword evidence="3" id="KW-1185">Reference proteome</keyword>
<accession>A0A4S8RUH6</accession>
<dbReference type="PANTHER" id="PTHR12461:SF105">
    <property type="entry name" value="HYPOXIA-INDUCIBLE FACTOR 1-ALPHA INHIBITOR"/>
    <property type="match status" value="1"/>
</dbReference>
<dbReference type="Pfam" id="PF13621">
    <property type="entry name" value="Cupin_8"/>
    <property type="match status" value="1"/>
</dbReference>
<comment type="caution">
    <text evidence="2">The sequence shown here is derived from an EMBL/GenBank/DDBJ whole genome shotgun (WGS) entry which is preliminary data.</text>
</comment>
<dbReference type="PANTHER" id="PTHR12461">
    <property type="entry name" value="HYPOXIA-INDUCIBLE FACTOR 1 ALPHA INHIBITOR-RELATED"/>
    <property type="match status" value="1"/>
</dbReference>
<gene>
    <name evidence="2" type="ORF">EZV76_04175</name>
</gene>
<evidence type="ECO:0000313" key="2">
    <source>
        <dbReference type="EMBL" id="THV61531.1"/>
    </source>
</evidence>
<dbReference type="AlphaFoldDB" id="A0A4S8RUH6"/>
<evidence type="ECO:0000259" key="1">
    <source>
        <dbReference type="PROSITE" id="PS51184"/>
    </source>
</evidence>
<organism evidence="2 3">
    <name type="scientific">Flagellimonas alvinocaridis</name>
    <dbReference type="NCBI Taxonomy" id="2530200"/>
    <lineage>
        <taxon>Bacteria</taxon>
        <taxon>Pseudomonadati</taxon>
        <taxon>Bacteroidota</taxon>
        <taxon>Flavobacteriia</taxon>
        <taxon>Flavobacteriales</taxon>
        <taxon>Flavobacteriaceae</taxon>
        <taxon>Flagellimonas</taxon>
    </lineage>
</organism>
<evidence type="ECO:0000313" key="3">
    <source>
        <dbReference type="Proteomes" id="UP000310406"/>
    </source>
</evidence>
<dbReference type="PROSITE" id="PS51184">
    <property type="entry name" value="JMJC"/>
    <property type="match status" value="1"/>
</dbReference>
<feature type="domain" description="JmjC" evidence="1">
    <location>
        <begin position="105"/>
        <end position="254"/>
    </location>
</feature>
<dbReference type="EMBL" id="SNTZ01000001">
    <property type="protein sequence ID" value="THV61531.1"/>
    <property type="molecule type" value="Genomic_DNA"/>
</dbReference>
<dbReference type="Gene3D" id="2.60.120.650">
    <property type="entry name" value="Cupin"/>
    <property type="match status" value="1"/>
</dbReference>
<dbReference type="RefSeq" id="WP_136565308.1">
    <property type="nucleotide sequence ID" value="NZ_SNTZ01000001.1"/>
</dbReference>
<dbReference type="InterPro" id="IPR003347">
    <property type="entry name" value="JmjC_dom"/>
</dbReference>
<dbReference type="Proteomes" id="UP000310406">
    <property type="component" value="Unassembled WGS sequence"/>
</dbReference>